<evidence type="ECO:0000313" key="2">
    <source>
        <dbReference type="Proteomes" id="UP000754644"/>
    </source>
</evidence>
<gene>
    <name evidence="1" type="ORF">HQ497_02695</name>
</gene>
<dbReference type="AlphaFoldDB" id="A0A972VU17"/>
<sequence>MNINFQYRVEQELSERLSPAGRLHSQLAMRAAKGMAVTRQKSRHGRVVCHHLLRMLSSEGGRNGKMVSDFQLTAPVTAADYAIRATAGPEGLARNVPPVSAQVQQYSLGF</sequence>
<evidence type="ECO:0000313" key="1">
    <source>
        <dbReference type="EMBL" id="NQV64250.1"/>
    </source>
</evidence>
<dbReference type="EMBL" id="JABMOJ010000095">
    <property type="protein sequence ID" value="NQV64250.1"/>
    <property type="molecule type" value="Genomic_DNA"/>
</dbReference>
<protein>
    <submittedName>
        <fullName evidence="1">Uncharacterized protein</fullName>
    </submittedName>
</protein>
<proteinExistence type="predicted"/>
<reference evidence="1" key="1">
    <citation type="submission" date="2020-05" db="EMBL/GenBank/DDBJ databases">
        <title>Sulfur intermediates as new biogeochemical hubs in an aquatic model microbial ecosystem.</title>
        <authorList>
            <person name="Vigneron A."/>
        </authorList>
    </citation>
    <scope>NUCLEOTIDE SEQUENCE</scope>
    <source>
        <strain evidence="1">Bin.250</strain>
    </source>
</reference>
<name>A0A972VU17_9GAMM</name>
<organism evidence="1 2">
    <name type="scientific">SAR86 cluster bacterium</name>
    <dbReference type="NCBI Taxonomy" id="2030880"/>
    <lineage>
        <taxon>Bacteria</taxon>
        <taxon>Pseudomonadati</taxon>
        <taxon>Pseudomonadota</taxon>
        <taxon>Gammaproteobacteria</taxon>
        <taxon>SAR86 cluster</taxon>
    </lineage>
</organism>
<accession>A0A972VU17</accession>
<dbReference type="Proteomes" id="UP000754644">
    <property type="component" value="Unassembled WGS sequence"/>
</dbReference>
<comment type="caution">
    <text evidence="1">The sequence shown here is derived from an EMBL/GenBank/DDBJ whole genome shotgun (WGS) entry which is preliminary data.</text>
</comment>